<dbReference type="GO" id="GO:0005975">
    <property type="term" value="P:carbohydrate metabolic process"/>
    <property type="evidence" value="ECO:0007669"/>
    <property type="project" value="UniProtKB-ARBA"/>
</dbReference>
<feature type="domain" description="Alpha-N-acetylglucosaminidase tim-barrel" evidence="2">
    <location>
        <begin position="128"/>
        <end position="476"/>
    </location>
</feature>
<name>A0AAE3EN88_9FLAO</name>
<evidence type="ECO:0000256" key="1">
    <source>
        <dbReference type="ARBA" id="ARBA00022801"/>
    </source>
</evidence>
<dbReference type="Gene3D" id="3.20.20.80">
    <property type="entry name" value="Glycosidases"/>
    <property type="match status" value="1"/>
</dbReference>
<keyword evidence="6" id="KW-1185">Reference proteome</keyword>
<dbReference type="InterPro" id="IPR024733">
    <property type="entry name" value="NAGLU_tim-barrel"/>
</dbReference>
<evidence type="ECO:0000259" key="3">
    <source>
        <dbReference type="Pfam" id="PF12971"/>
    </source>
</evidence>
<dbReference type="InterPro" id="IPR029018">
    <property type="entry name" value="Hex-like_dom2"/>
</dbReference>
<feature type="domain" description="Alpha-N-acetylglucosaminidase C-terminal" evidence="4">
    <location>
        <begin position="485"/>
        <end position="718"/>
    </location>
</feature>
<reference evidence="5" key="1">
    <citation type="submission" date="2022-01" db="EMBL/GenBank/DDBJ databases">
        <title>Draft genome sequence of Sabulilitoribacter arenilitoris KCTC 52401.</title>
        <authorList>
            <person name="Oh J.-S."/>
        </authorList>
    </citation>
    <scope>NUCLEOTIDE SEQUENCE</scope>
    <source>
        <strain evidence="5">HMF6543</strain>
    </source>
</reference>
<dbReference type="InterPro" id="IPR024732">
    <property type="entry name" value="NAGLU_C"/>
</dbReference>
<comment type="caution">
    <text evidence="5">The sequence shown here is derived from an EMBL/GenBank/DDBJ whole genome shotgun (WGS) entry which is preliminary data.</text>
</comment>
<gene>
    <name evidence="5" type="ORF">L3X37_02670</name>
</gene>
<proteinExistence type="predicted"/>
<feature type="domain" description="Alpha-N-acetylglucosaminidase N-terminal" evidence="3">
    <location>
        <begin position="36"/>
        <end position="114"/>
    </location>
</feature>
<dbReference type="Pfam" id="PF05089">
    <property type="entry name" value="NAGLU"/>
    <property type="match status" value="1"/>
</dbReference>
<dbReference type="Proteomes" id="UP001199795">
    <property type="component" value="Unassembled WGS sequence"/>
</dbReference>
<dbReference type="Pfam" id="PF12972">
    <property type="entry name" value="NAGLU_C"/>
    <property type="match status" value="1"/>
</dbReference>
<sequence>MRKIIQPVKTVFILIISMYMLNCTSNTQKIKNNTDPAQQVISRIVGEDNIDKFEFNLDSNLHQSYSVKVEDNKVHVSASSQVALCRGAYDYLSNACNSIVSWSGNNIRIPETLPDYSRTVKSPYKYNYYFNIVTHGYSTTYWDWVRWEKEIDWMSVHGINMPLLPGAHEAILQRVFRKLGLSKQEIDSYFTGPAHFPWNKMGNITAWDGKIPDAFYEKQIQLNHKILNRVNKLDMHPIVPAFAGFVPSSIKRLFPEEKIRELSWGGFAKDYHTYILEPGSDLFLKIGEMYIKEYEKEFGKQEFYLADSFNEMDVPLSEDSTTALKELSAYGESVYSSIEKANPDAVWVMQGWTFPYQKKDGKLFWTAERLHALISKVPDDKLMILDLANEYNRLWWKSDPSWKMYSGFFGKMWIYSFIPNMGGKTAMNGRLDLYAKMPSEALKYNKKGNLVGFGFAPEGIENNEIIYELLSDIGWTSEEIDLDKWVEKYATRRYGACPPNMKKAYNHFNNSFFGSFTDHPRNTYQFRPDTKSRGTVNKSDEIRQGLALFLSCKDEIKNNELYEIDVIEITCQYLGLKADELLVEFQETGENNMASLSEALQIMSNIDRLLESHPSWKLKIWTDYAKKWGTTQEEEVYYQSNAKRLITTWGGGVNEYAAKTWSGLIRDYYIPRWKLYYEAKANNTNFDILEWEEQWIKSTGISEVKPFNKPIEMAIKLFNDQKNKR</sequence>
<dbReference type="InterPro" id="IPR024240">
    <property type="entry name" value="NAGLU_N"/>
</dbReference>
<keyword evidence="1" id="KW-0378">Hydrolase</keyword>
<dbReference type="Gene3D" id="1.20.120.670">
    <property type="entry name" value="N-acetyl-b-d-glucoasminidase"/>
    <property type="match status" value="1"/>
</dbReference>
<dbReference type="AlphaFoldDB" id="A0AAE3EN88"/>
<dbReference type="PANTHER" id="PTHR12872">
    <property type="entry name" value="ALPHA-N-ACETYLGLUCOSAMINIDASE"/>
    <property type="match status" value="1"/>
</dbReference>
<dbReference type="PANTHER" id="PTHR12872:SF1">
    <property type="entry name" value="ALPHA-N-ACETYLGLUCOSAMINIDASE"/>
    <property type="match status" value="1"/>
</dbReference>
<dbReference type="Pfam" id="PF12971">
    <property type="entry name" value="NAGLU_N"/>
    <property type="match status" value="1"/>
</dbReference>
<dbReference type="InterPro" id="IPR007781">
    <property type="entry name" value="NAGLU"/>
</dbReference>
<dbReference type="GO" id="GO:0016787">
    <property type="term" value="F:hydrolase activity"/>
    <property type="evidence" value="ECO:0007669"/>
    <property type="project" value="UniProtKB-KW"/>
</dbReference>
<accession>A0AAE3EN88</accession>
<organism evidence="5 6">
    <name type="scientific">Wocania arenilitoris</name>
    <dbReference type="NCBI Taxonomy" id="2044858"/>
    <lineage>
        <taxon>Bacteria</taxon>
        <taxon>Pseudomonadati</taxon>
        <taxon>Bacteroidota</taxon>
        <taxon>Flavobacteriia</taxon>
        <taxon>Flavobacteriales</taxon>
        <taxon>Flavobacteriaceae</taxon>
        <taxon>Wocania</taxon>
    </lineage>
</organism>
<dbReference type="RefSeq" id="WP_237238627.1">
    <property type="nucleotide sequence ID" value="NZ_JAKKDU010000002.1"/>
</dbReference>
<dbReference type="EMBL" id="JAKKDU010000002">
    <property type="protein sequence ID" value="MCF7567269.1"/>
    <property type="molecule type" value="Genomic_DNA"/>
</dbReference>
<evidence type="ECO:0000259" key="4">
    <source>
        <dbReference type="Pfam" id="PF12972"/>
    </source>
</evidence>
<evidence type="ECO:0000259" key="2">
    <source>
        <dbReference type="Pfam" id="PF05089"/>
    </source>
</evidence>
<evidence type="ECO:0000313" key="6">
    <source>
        <dbReference type="Proteomes" id="UP001199795"/>
    </source>
</evidence>
<evidence type="ECO:0000313" key="5">
    <source>
        <dbReference type="EMBL" id="MCF7567269.1"/>
    </source>
</evidence>
<dbReference type="Gene3D" id="3.30.379.10">
    <property type="entry name" value="Chitobiase/beta-hexosaminidase domain 2-like"/>
    <property type="match status" value="1"/>
</dbReference>
<protein>
    <submittedName>
        <fullName evidence="5">Alpha-N-acetylglucosaminidase</fullName>
    </submittedName>
</protein>